<comment type="caution">
    <text evidence="2">The sequence shown here is derived from an EMBL/GenBank/DDBJ whole genome shotgun (WGS) entry which is preliminary data.</text>
</comment>
<evidence type="ECO:0000256" key="1">
    <source>
        <dbReference type="SAM" id="MobiDB-lite"/>
    </source>
</evidence>
<protein>
    <submittedName>
        <fullName evidence="2">Uncharacterized protein</fullName>
    </submittedName>
</protein>
<evidence type="ECO:0000313" key="2">
    <source>
        <dbReference type="EMBL" id="KAG5839945.1"/>
    </source>
</evidence>
<proteinExistence type="predicted"/>
<keyword evidence="3" id="KW-1185">Reference proteome</keyword>
<feature type="region of interest" description="Disordered" evidence="1">
    <location>
        <begin position="30"/>
        <end position="83"/>
    </location>
</feature>
<reference evidence="2" key="1">
    <citation type="submission" date="2021-01" db="EMBL/GenBank/DDBJ databases">
        <title>A chromosome-scale assembly of European eel, Anguilla anguilla.</title>
        <authorList>
            <person name="Henkel C."/>
            <person name="Jong-Raadsen S.A."/>
            <person name="Dufour S."/>
            <person name="Weltzien F.-A."/>
            <person name="Palstra A.P."/>
            <person name="Pelster B."/>
            <person name="Spaink H.P."/>
            <person name="Van Den Thillart G.E."/>
            <person name="Jansen H."/>
            <person name="Zahm M."/>
            <person name="Klopp C."/>
            <person name="Cedric C."/>
            <person name="Louis A."/>
            <person name="Berthelot C."/>
            <person name="Parey E."/>
            <person name="Roest Crollius H."/>
            <person name="Montfort J."/>
            <person name="Robinson-Rechavi M."/>
            <person name="Bucao C."/>
            <person name="Bouchez O."/>
            <person name="Gislard M."/>
            <person name="Lluch J."/>
            <person name="Milhes M."/>
            <person name="Lampietro C."/>
            <person name="Lopez Roques C."/>
            <person name="Donnadieu C."/>
            <person name="Braasch I."/>
            <person name="Desvignes T."/>
            <person name="Postlethwait J."/>
            <person name="Bobe J."/>
            <person name="Guiguen Y."/>
            <person name="Dirks R."/>
        </authorList>
    </citation>
    <scope>NUCLEOTIDE SEQUENCE</scope>
    <source>
        <strain evidence="2">Tag_6206</strain>
        <tissue evidence="2">Liver</tissue>
    </source>
</reference>
<dbReference type="AlphaFoldDB" id="A0A9D3LZN1"/>
<feature type="compositionally biased region" description="Pro residues" evidence="1">
    <location>
        <begin position="56"/>
        <end position="70"/>
    </location>
</feature>
<name>A0A9D3LZN1_ANGAN</name>
<evidence type="ECO:0000313" key="3">
    <source>
        <dbReference type="Proteomes" id="UP001044222"/>
    </source>
</evidence>
<accession>A0A9D3LZN1</accession>
<sequence length="115" mass="12677">MNIKYSRSLHYSPDNVLTVPYVPMETKRTLVTTNDEEAKQTGIDTELPEISSTASVPPPPPVHRPSPMPREIPEDDEDVVSETSDCSMVIRMAPHTHGEALLSVELKPSEGPEAQ</sequence>
<gene>
    <name evidence="2" type="ORF">ANANG_G00210680</name>
</gene>
<organism evidence="2 3">
    <name type="scientific">Anguilla anguilla</name>
    <name type="common">European freshwater eel</name>
    <name type="synonym">Muraena anguilla</name>
    <dbReference type="NCBI Taxonomy" id="7936"/>
    <lineage>
        <taxon>Eukaryota</taxon>
        <taxon>Metazoa</taxon>
        <taxon>Chordata</taxon>
        <taxon>Craniata</taxon>
        <taxon>Vertebrata</taxon>
        <taxon>Euteleostomi</taxon>
        <taxon>Actinopterygii</taxon>
        <taxon>Neopterygii</taxon>
        <taxon>Teleostei</taxon>
        <taxon>Anguilliformes</taxon>
        <taxon>Anguillidae</taxon>
        <taxon>Anguilla</taxon>
    </lineage>
</organism>
<dbReference type="Proteomes" id="UP001044222">
    <property type="component" value="Chromosome 11"/>
</dbReference>
<dbReference type="EMBL" id="JAFIRN010000011">
    <property type="protein sequence ID" value="KAG5839945.1"/>
    <property type="molecule type" value="Genomic_DNA"/>
</dbReference>